<name>A0A3S9XBD1_9GAMM</name>
<sequence>MANQWLRLWHDMPNDPKWRTISRRSKQPITTVIAAYVHLLVMASIAEERGTIQVNEEDLANALDTSPQSIRAILSAMEGKVVRDNKLIGWSKRQPIKEDGSAERAKAWRESKKRLVKQTNASELQDKDKDKDKDITSLSNGDESDRLGSFGMFDEWMPDSSFPMYLVKLGVVDEAQQVPSKVLQEFRCFWCGKPDIKKTQQQWQHALAQSYQYMINREQQYGKGKQRIKKFNGIIRETSTDLSWWKG</sequence>
<organism evidence="3 4">
    <name type="scientific">Entomomonas moraniae</name>
    <dbReference type="NCBI Taxonomy" id="2213226"/>
    <lineage>
        <taxon>Bacteria</taxon>
        <taxon>Pseudomonadati</taxon>
        <taxon>Pseudomonadota</taxon>
        <taxon>Gammaproteobacteria</taxon>
        <taxon>Pseudomonadales</taxon>
        <taxon>Pseudomonadaceae</taxon>
        <taxon>Entomomonas</taxon>
    </lineage>
</organism>
<reference evidence="4" key="1">
    <citation type="submission" date="2018-06" db="EMBL/GenBank/DDBJ databases">
        <title>Complete genome of Pseudomonas insecticola strain QZS01.</title>
        <authorList>
            <person name="Wang J."/>
            <person name="Su Q."/>
        </authorList>
    </citation>
    <scope>NUCLEOTIDE SEQUENCE [LARGE SCALE GENOMIC DNA]</scope>
    <source>
        <strain evidence="4">QZS01</strain>
    </source>
</reference>
<evidence type="ECO:0000256" key="1">
    <source>
        <dbReference type="SAM" id="MobiDB-lite"/>
    </source>
</evidence>
<protein>
    <recommendedName>
        <fullName evidence="2">DnaT DNA-binding domain-containing protein</fullName>
    </recommendedName>
</protein>
<feature type="domain" description="DnaT DNA-binding" evidence="2">
    <location>
        <begin position="150"/>
        <end position="220"/>
    </location>
</feature>
<gene>
    <name evidence="3" type="ORF">DM558_01920</name>
</gene>
<feature type="compositionally biased region" description="Basic and acidic residues" evidence="1">
    <location>
        <begin position="124"/>
        <end position="135"/>
    </location>
</feature>
<evidence type="ECO:0000313" key="3">
    <source>
        <dbReference type="EMBL" id="AZS49608.1"/>
    </source>
</evidence>
<dbReference type="Gene3D" id="1.10.8.1180">
    <property type="match status" value="1"/>
</dbReference>
<keyword evidence="4" id="KW-1185">Reference proteome</keyword>
<accession>A0A3S9XBD1</accession>
<dbReference type="Proteomes" id="UP000273143">
    <property type="component" value="Chromosome"/>
</dbReference>
<evidence type="ECO:0000313" key="4">
    <source>
        <dbReference type="Proteomes" id="UP000273143"/>
    </source>
</evidence>
<feature type="region of interest" description="Disordered" evidence="1">
    <location>
        <begin position="98"/>
        <end position="141"/>
    </location>
</feature>
<proteinExistence type="predicted"/>
<feature type="compositionally biased region" description="Basic and acidic residues" evidence="1">
    <location>
        <begin position="98"/>
        <end position="110"/>
    </location>
</feature>
<dbReference type="EMBL" id="CP029822">
    <property type="protein sequence ID" value="AZS49608.1"/>
    <property type="molecule type" value="Genomic_DNA"/>
</dbReference>
<dbReference type="InterPro" id="IPR040480">
    <property type="entry name" value="DnaT_DNA_bind"/>
</dbReference>
<dbReference type="RefSeq" id="WP_127161803.1">
    <property type="nucleotide sequence ID" value="NZ_CP029822.1"/>
</dbReference>
<dbReference type="KEGG" id="emo:DM558_01920"/>
<dbReference type="Pfam" id="PF17948">
    <property type="entry name" value="DnaT"/>
    <property type="match status" value="1"/>
</dbReference>
<evidence type="ECO:0000259" key="2">
    <source>
        <dbReference type="Pfam" id="PF17948"/>
    </source>
</evidence>
<dbReference type="AlphaFoldDB" id="A0A3S9XBD1"/>